<organism evidence="1 2">
    <name type="scientific">Rubritalea tangerina</name>
    <dbReference type="NCBI Taxonomy" id="430798"/>
    <lineage>
        <taxon>Bacteria</taxon>
        <taxon>Pseudomonadati</taxon>
        <taxon>Verrucomicrobiota</taxon>
        <taxon>Verrucomicrobiia</taxon>
        <taxon>Verrucomicrobiales</taxon>
        <taxon>Rubritaleaceae</taxon>
        <taxon>Rubritalea</taxon>
    </lineage>
</organism>
<comment type="caution">
    <text evidence="1">The sequence shown here is derived from an EMBL/GenBank/DDBJ whole genome shotgun (WGS) entry which is preliminary data.</text>
</comment>
<name>A0ABW4ZEI5_9BACT</name>
<reference evidence="2" key="1">
    <citation type="journal article" date="2019" name="Int. J. Syst. Evol. Microbiol.">
        <title>The Global Catalogue of Microorganisms (GCM) 10K type strain sequencing project: providing services to taxonomists for standard genome sequencing and annotation.</title>
        <authorList>
            <consortium name="The Broad Institute Genomics Platform"/>
            <consortium name="The Broad Institute Genome Sequencing Center for Infectious Disease"/>
            <person name="Wu L."/>
            <person name="Ma J."/>
        </authorList>
    </citation>
    <scope>NUCLEOTIDE SEQUENCE [LARGE SCALE GENOMIC DNA]</scope>
    <source>
        <strain evidence="2">CCUG 57942</strain>
    </source>
</reference>
<accession>A0ABW4ZEI5</accession>
<evidence type="ECO:0000313" key="2">
    <source>
        <dbReference type="Proteomes" id="UP001597389"/>
    </source>
</evidence>
<gene>
    <name evidence="1" type="ORF">ACFSW8_16145</name>
</gene>
<proteinExistence type="predicted"/>
<protein>
    <submittedName>
        <fullName evidence="1">Amuc_1099 family pilus-like system protein</fullName>
    </submittedName>
</protein>
<dbReference type="InterPro" id="IPR049974">
    <property type="entry name" value="Amuc_1099-like"/>
</dbReference>
<dbReference type="Proteomes" id="UP001597389">
    <property type="component" value="Unassembled WGS sequence"/>
</dbReference>
<dbReference type="RefSeq" id="WP_377088715.1">
    <property type="nucleotide sequence ID" value="NZ_JBHSJL010000014.1"/>
</dbReference>
<dbReference type="NCBIfam" id="NF042425">
    <property type="entry name" value="Amuc_1099_fam"/>
    <property type="match status" value="1"/>
</dbReference>
<dbReference type="EMBL" id="JBHUJB010000080">
    <property type="protein sequence ID" value="MFD2160436.1"/>
    <property type="molecule type" value="Genomic_DNA"/>
</dbReference>
<evidence type="ECO:0000313" key="1">
    <source>
        <dbReference type="EMBL" id="MFD2160436.1"/>
    </source>
</evidence>
<keyword evidence="2" id="KW-1185">Reference proteome</keyword>
<sequence>MSWIKENYEKAALGGAAAILVGVVATSVFGGGDKPSDKQLSFDRNDDPGTEKLAEISSVLEAREKTAIIRPKVIDGREVDLFVGQKLYVAEGSTTPLDPYESKNIHEGIANEWWRKHGIDPSFANAPERDFDKDGFTNREEYDAQTNPADATKYPSPLSKVVGNEALVFKMQMRWSSFDADSITLYYRDNNREKFNERVQHGAKFFSADNAKIKNKGLEQRFVLGAGSQKVQDPNGREQDAYTVTDTDPLYKGTDRETFTLLRKGAFDGGHNEVQDRSVKLTLHALGKEGEPFTVREFEKFSLPYDPKAEVKPYRVARITPVIGQKEVYTVELEGEIDGKKESKTLTVRRN</sequence>